<dbReference type="InterPro" id="IPR011990">
    <property type="entry name" value="TPR-like_helical_dom_sf"/>
</dbReference>
<evidence type="ECO:0000256" key="2">
    <source>
        <dbReference type="SAM" id="MobiDB-lite"/>
    </source>
</evidence>
<dbReference type="GeneID" id="30997868"/>
<dbReference type="EMBL" id="KV454544">
    <property type="protein sequence ID" value="ODV65749.1"/>
    <property type="molecule type" value="Genomic_DNA"/>
</dbReference>
<name>A0A1E4REQ2_9ASCO</name>
<keyword evidence="1" id="KW-0175">Coiled coil</keyword>
<evidence type="ECO:0000313" key="4">
    <source>
        <dbReference type="Proteomes" id="UP000095085"/>
    </source>
</evidence>
<gene>
    <name evidence="3" type="ORF">HYPBUDRAFT_243693</name>
</gene>
<accession>A0A1E4REQ2</accession>
<feature type="coiled-coil region" evidence="1">
    <location>
        <begin position="158"/>
        <end position="192"/>
    </location>
</feature>
<keyword evidence="4" id="KW-1185">Reference proteome</keyword>
<feature type="region of interest" description="Disordered" evidence="2">
    <location>
        <begin position="1"/>
        <end position="53"/>
    </location>
</feature>
<dbReference type="RefSeq" id="XP_020074816.1">
    <property type="nucleotide sequence ID" value="XM_020223319.1"/>
</dbReference>
<proteinExistence type="predicted"/>
<evidence type="ECO:0000256" key="1">
    <source>
        <dbReference type="SAM" id="Coils"/>
    </source>
</evidence>
<dbReference type="OrthoDB" id="4065753at2759"/>
<evidence type="ECO:0008006" key="5">
    <source>
        <dbReference type="Google" id="ProtNLM"/>
    </source>
</evidence>
<protein>
    <recommendedName>
        <fullName evidence="5">TPR-like protein</fullName>
    </recommendedName>
</protein>
<sequence>MTSQKSACEGESKFERRSQESSSPETESDDEERDTDTDTDTDTESEYESIQSYPNHEFERDLARLYQEQDFHQILVLGRFRSISSTITSASHLIISLALFNLGRVGGALREIAFAIELEADPIKRELLLVNLADCFKDLGMPQLAVETFAETLEMAQIDSKNSKANELNESYLDAQQRIQDYQQEIENLNVKCIKSGGNITGFSIGKLTISNKALVDSALMKLKNYDQNTKFDNDPVQEIFDSITSFGPLYIYDDLIKHKTLVIKFLDDELNKHPEISYSMSPKHLGKMLNKWRNRSTSKSLISICGIILKHKIILGFINYLEGSFEIAIDKFKWILNLFSILENKYYYFINKNHYLANVTKRVTLLLLIKSYMNGEFELKQKDWAKLLTRLIAYDNITSTIEHLTGRLTQLFSCCALIYEKLATQGSVQFTIPFDSSLSSNDISRFQPIGLVQKYDNDQMAEMVRKLILAVASMGSDDSTDVYYYDRIIWGILMCGGIHLRTVWFFILIRNFFAIDHDYGPIHICKTHKHQFFPKSDILGEYVNGWELVDGLYRIVSEFTLEELDSMWDPELGNTFLLPQMFEAKNPKRIIMLDEYYSEIQEYSITKFSQISKLQIRLNPKSHLKLPRKQTRERIDLSRDLINLWSDAYKAHQGTLPDFIKLVKFDA</sequence>
<dbReference type="Gene3D" id="1.25.40.10">
    <property type="entry name" value="Tetratricopeptide repeat domain"/>
    <property type="match status" value="1"/>
</dbReference>
<feature type="compositionally biased region" description="Acidic residues" evidence="2">
    <location>
        <begin position="26"/>
        <end position="47"/>
    </location>
</feature>
<dbReference type="Proteomes" id="UP000095085">
    <property type="component" value="Unassembled WGS sequence"/>
</dbReference>
<dbReference type="AlphaFoldDB" id="A0A1E4REQ2"/>
<organism evidence="3 4">
    <name type="scientific">Hyphopichia burtonii NRRL Y-1933</name>
    <dbReference type="NCBI Taxonomy" id="984485"/>
    <lineage>
        <taxon>Eukaryota</taxon>
        <taxon>Fungi</taxon>
        <taxon>Dikarya</taxon>
        <taxon>Ascomycota</taxon>
        <taxon>Saccharomycotina</taxon>
        <taxon>Pichiomycetes</taxon>
        <taxon>Debaryomycetaceae</taxon>
        <taxon>Hyphopichia</taxon>
    </lineage>
</organism>
<feature type="compositionally biased region" description="Basic and acidic residues" evidence="2">
    <location>
        <begin position="8"/>
        <end position="19"/>
    </location>
</feature>
<evidence type="ECO:0000313" key="3">
    <source>
        <dbReference type="EMBL" id="ODV65749.1"/>
    </source>
</evidence>
<reference evidence="4" key="1">
    <citation type="submission" date="2016-05" db="EMBL/GenBank/DDBJ databases">
        <title>Comparative genomics of biotechnologically important yeasts.</title>
        <authorList>
            <consortium name="DOE Joint Genome Institute"/>
            <person name="Riley R."/>
            <person name="Haridas S."/>
            <person name="Wolfe K.H."/>
            <person name="Lopes M.R."/>
            <person name="Hittinger C.T."/>
            <person name="Goker M."/>
            <person name="Salamov A."/>
            <person name="Wisecaver J."/>
            <person name="Long T.M."/>
            <person name="Aerts A.L."/>
            <person name="Barry K."/>
            <person name="Choi C."/>
            <person name="Clum A."/>
            <person name="Coughlan A.Y."/>
            <person name="Deshpande S."/>
            <person name="Douglass A.P."/>
            <person name="Hanson S.J."/>
            <person name="Klenk H.-P."/>
            <person name="Labutti K."/>
            <person name="Lapidus A."/>
            <person name="Lindquist E."/>
            <person name="Lipzen A."/>
            <person name="Meier-Kolthoff J.P."/>
            <person name="Ohm R.A."/>
            <person name="Otillar R.P."/>
            <person name="Pangilinan J."/>
            <person name="Peng Y."/>
            <person name="Rokas A."/>
            <person name="Rosa C.A."/>
            <person name="Scheuner C."/>
            <person name="Sibirny A.A."/>
            <person name="Slot J.C."/>
            <person name="Stielow J.B."/>
            <person name="Sun H."/>
            <person name="Kurtzman C.P."/>
            <person name="Blackwell M."/>
            <person name="Grigoriev I.V."/>
            <person name="Jeffries T.W."/>
        </authorList>
    </citation>
    <scope>NUCLEOTIDE SEQUENCE [LARGE SCALE GENOMIC DNA]</scope>
    <source>
        <strain evidence="4">NRRL Y-1933</strain>
    </source>
</reference>